<evidence type="ECO:0000313" key="17">
    <source>
        <dbReference type="RefSeq" id="XP_013789956.2"/>
    </source>
</evidence>
<dbReference type="Pfam" id="PF00211">
    <property type="entry name" value="Guanylate_cyc"/>
    <property type="match status" value="1"/>
</dbReference>
<organism evidence="16 17">
    <name type="scientific">Limulus polyphemus</name>
    <name type="common">Atlantic horseshoe crab</name>
    <dbReference type="NCBI Taxonomy" id="6850"/>
    <lineage>
        <taxon>Eukaryota</taxon>
        <taxon>Metazoa</taxon>
        <taxon>Ecdysozoa</taxon>
        <taxon>Arthropoda</taxon>
        <taxon>Chelicerata</taxon>
        <taxon>Merostomata</taxon>
        <taxon>Xiphosura</taxon>
        <taxon>Limulidae</taxon>
        <taxon>Limulus</taxon>
    </lineage>
</organism>
<keyword evidence="9" id="KW-0460">Magnesium</keyword>
<evidence type="ECO:0000256" key="11">
    <source>
        <dbReference type="ARBA" id="ARBA00022998"/>
    </source>
</evidence>
<dbReference type="PROSITE" id="PS00452">
    <property type="entry name" value="GUANYLATE_CYCLASE_1"/>
    <property type="match status" value="1"/>
</dbReference>
<comment type="subcellular location">
    <subcellularLocation>
        <location evidence="3">Membrane</location>
        <topology evidence="3">Multi-pass membrane protein</topology>
    </subcellularLocation>
</comment>
<evidence type="ECO:0000256" key="3">
    <source>
        <dbReference type="ARBA" id="ARBA00004141"/>
    </source>
</evidence>
<dbReference type="RefSeq" id="XP_013789956.2">
    <property type="nucleotide sequence ID" value="XM_013934502.2"/>
</dbReference>
<dbReference type="InterPro" id="IPR001054">
    <property type="entry name" value="A/G_cyclase"/>
</dbReference>
<dbReference type="Proteomes" id="UP000694941">
    <property type="component" value="Unplaced"/>
</dbReference>
<evidence type="ECO:0000256" key="6">
    <source>
        <dbReference type="ARBA" id="ARBA00022723"/>
    </source>
</evidence>
<comment type="catalytic activity">
    <reaction evidence="1">
        <text>ATP = 3',5'-cyclic AMP + diphosphate</text>
        <dbReference type="Rhea" id="RHEA:15389"/>
        <dbReference type="ChEBI" id="CHEBI:30616"/>
        <dbReference type="ChEBI" id="CHEBI:33019"/>
        <dbReference type="ChEBI" id="CHEBI:58165"/>
        <dbReference type="EC" id="4.6.1.1"/>
    </reaction>
</comment>
<reference evidence="17" key="1">
    <citation type="submission" date="2025-08" db="UniProtKB">
        <authorList>
            <consortium name="RefSeq"/>
        </authorList>
    </citation>
    <scope>IDENTIFICATION</scope>
    <source>
        <tissue evidence="17">Muscle</tissue>
    </source>
</reference>
<evidence type="ECO:0000313" key="16">
    <source>
        <dbReference type="Proteomes" id="UP000694941"/>
    </source>
</evidence>
<evidence type="ECO:0000256" key="8">
    <source>
        <dbReference type="ARBA" id="ARBA00022840"/>
    </source>
</evidence>
<dbReference type="PANTHER" id="PTHR45627:SF12">
    <property type="entry name" value="ADENYLATE CYCLASE TYPE 2"/>
    <property type="match status" value="1"/>
</dbReference>
<dbReference type="SMART" id="SM00044">
    <property type="entry name" value="CYCc"/>
    <property type="match status" value="1"/>
</dbReference>
<keyword evidence="13 14" id="KW-0456">Lyase</keyword>
<evidence type="ECO:0000256" key="2">
    <source>
        <dbReference type="ARBA" id="ARBA00001946"/>
    </source>
</evidence>
<comment type="cofactor">
    <cofactor evidence="2">
        <name>Mg(2+)</name>
        <dbReference type="ChEBI" id="CHEBI:18420"/>
    </cofactor>
</comment>
<dbReference type="GeneID" id="106473828"/>
<dbReference type="SUPFAM" id="SSF55073">
    <property type="entry name" value="Nucleotide cyclase"/>
    <property type="match status" value="1"/>
</dbReference>
<keyword evidence="10" id="KW-1133">Transmembrane helix</keyword>
<comment type="similarity">
    <text evidence="14">Belongs to the adenylyl cyclase class-4/guanylyl cyclase family.</text>
</comment>
<accession>A0ABM1BWE1</accession>
<evidence type="ECO:0000256" key="5">
    <source>
        <dbReference type="ARBA" id="ARBA00022692"/>
    </source>
</evidence>
<protein>
    <recommendedName>
        <fullName evidence="4">adenylate cyclase</fullName>
        <ecNumber evidence="4">4.6.1.1</ecNumber>
    </recommendedName>
</protein>
<evidence type="ECO:0000256" key="14">
    <source>
        <dbReference type="RuleBase" id="RU000405"/>
    </source>
</evidence>
<evidence type="ECO:0000256" key="10">
    <source>
        <dbReference type="ARBA" id="ARBA00022989"/>
    </source>
</evidence>
<evidence type="ECO:0000256" key="4">
    <source>
        <dbReference type="ARBA" id="ARBA00012201"/>
    </source>
</evidence>
<evidence type="ECO:0000256" key="12">
    <source>
        <dbReference type="ARBA" id="ARBA00023136"/>
    </source>
</evidence>
<evidence type="ECO:0000259" key="15">
    <source>
        <dbReference type="PROSITE" id="PS50125"/>
    </source>
</evidence>
<dbReference type="PROSITE" id="PS50125">
    <property type="entry name" value="GUANYLATE_CYCLASE_2"/>
    <property type="match status" value="1"/>
</dbReference>
<keyword evidence="6" id="KW-0479">Metal-binding</keyword>
<dbReference type="CDD" id="cd07302">
    <property type="entry name" value="CHD"/>
    <property type="match status" value="1"/>
</dbReference>
<dbReference type="EC" id="4.6.1.1" evidence="4"/>
<dbReference type="InterPro" id="IPR018297">
    <property type="entry name" value="A/G_cyclase_CS"/>
</dbReference>
<keyword evidence="5" id="KW-0812">Transmembrane</keyword>
<evidence type="ECO:0000256" key="9">
    <source>
        <dbReference type="ARBA" id="ARBA00022842"/>
    </source>
</evidence>
<evidence type="ECO:0000256" key="1">
    <source>
        <dbReference type="ARBA" id="ARBA00001593"/>
    </source>
</evidence>
<keyword evidence="7" id="KW-0547">Nucleotide-binding</keyword>
<evidence type="ECO:0000256" key="7">
    <source>
        <dbReference type="ARBA" id="ARBA00022741"/>
    </source>
</evidence>
<dbReference type="Gene3D" id="3.30.70.1230">
    <property type="entry name" value="Nucleotide cyclase"/>
    <property type="match status" value="1"/>
</dbReference>
<gene>
    <name evidence="17" type="primary">LOC106473828</name>
</gene>
<keyword evidence="16" id="KW-1185">Reference proteome</keyword>
<keyword evidence="11" id="KW-0115">cAMP biosynthesis</keyword>
<evidence type="ECO:0000256" key="13">
    <source>
        <dbReference type="ARBA" id="ARBA00023239"/>
    </source>
</evidence>
<dbReference type="PANTHER" id="PTHR45627">
    <property type="entry name" value="ADENYLATE CYCLASE TYPE 1"/>
    <property type="match status" value="1"/>
</dbReference>
<feature type="domain" description="Guanylate cyclase" evidence="15">
    <location>
        <begin position="1"/>
        <end position="145"/>
    </location>
</feature>
<keyword evidence="8" id="KW-0067">ATP-binding</keyword>
<proteinExistence type="inferred from homology"/>
<dbReference type="InterPro" id="IPR029787">
    <property type="entry name" value="Nucleotide_cyclase"/>
</dbReference>
<keyword evidence="12" id="KW-0472">Membrane</keyword>
<sequence>MFASIPNYMVFDTANYGYQEGPNCLQLLNKIICNFDKLLYETEFLKIEKIKTIGSTYMAAAGLQPGRGGSMEVQQEEHPEENVQALVQFAVKIMNSLDLTNKENSQNLKLRVGIAVGPLIAGVVGPVKPQYDIWGNTVNMASRMESTGILGHIQVTNEVADLLMNQRQEYLLQKREGVYVKGKGHLTTYLLKTPFDDPASEDEDVTRL</sequence>
<name>A0ABM1BWE1_LIMPO</name>